<evidence type="ECO:0000313" key="2">
    <source>
        <dbReference type="EMBL" id="MCD7454095.1"/>
    </source>
</evidence>
<name>A0ABS8S4Q6_DATST</name>
<sequence>MNTPGQDCWLMRKFFDARSWLPLSTTLHTMTDQGGFSIEKEYTSMLPQYQKADWSKLALVKGLIPRHHFIKWVALHRKLSTVHRLKGMGFQKSIGDWNEELSITSGLNAMVEDSQFRLLAMHKC</sequence>
<reference evidence="2 3" key="1">
    <citation type="journal article" date="2021" name="BMC Genomics">
        <title>Datura genome reveals duplications of psychoactive alkaloid biosynthetic genes and high mutation rate following tissue culture.</title>
        <authorList>
            <person name="Rajewski A."/>
            <person name="Carter-House D."/>
            <person name="Stajich J."/>
            <person name="Litt A."/>
        </authorList>
    </citation>
    <scope>NUCLEOTIDE SEQUENCE [LARGE SCALE GENOMIC DNA]</scope>
    <source>
        <strain evidence="2">AR-01</strain>
    </source>
</reference>
<dbReference type="InterPro" id="IPR026960">
    <property type="entry name" value="RVT-Znf"/>
</dbReference>
<protein>
    <recommendedName>
        <fullName evidence="1">Reverse transcriptase zinc-binding domain-containing protein</fullName>
    </recommendedName>
</protein>
<proteinExistence type="predicted"/>
<evidence type="ECO:0000259" key="1">
    <source>
        <dbReference type="Pfam" id="PF13966"/>
    </source>
</evidence>
<dbReference type="Proteomes" id="UP000823775">
    <property type="component" value="Unassembled WGS sequence"/>
</dbReference>
<dbReference type="EMBL" id="JACEIK010000285">
    <property type="protein sequence ID" value="MCD7454095.1"/>
    <property type="molecule type" value="Genomic_DNA"/>
</dbReference>
<evidence type="ECO:0000313" key="3">
    <source>
        <dbReference type="Proteomes" id="UP000823775"/>
    </source>
</evidence>
<keyword evidence="3" id="KW-1185">Reference proteome</keyword>
<dbReference type="Pfam" id="PF13966">
    <property type="entry name" value="zf-RVT"/>
    <property type="match status" value="1"/>
</dbReference>
<gene>
    <name evidence="2" type="ORF">HAX54_023457</name>
</gene>
<organism evidence="2 3">
    <name type="scientific">Datura stramonium</name>
    <name type="common">Jimsonweed</name>
    <name type="synonym">Common thornapple</name>
    <dbReference type="NCBI Taxonomy" id="4076"/>
    <lineage>
        <taxon>Eukaryota</taxon>
        <taxon>Viridiplantae</taxon>
        <taxon>Streptophyta</taxon>
        <taxon>Embryophyta</taxon>
        <taxon>Tracheophyta</taxon>
        <taxon>Spermatophyta</taxon>
        <taxon>Magnoliopsida</taxon>
        <taxon>eudicotyledons</taxon>
        <taxon>Gunneridae</taxon>
        <taxon>Pentapetalae</taxon>
        <taxon>asterids</taxon>
        <taxon>lamiids</taxon>
        <taxon>Solanales</taxon>
        <taxon>Solanaceae</taxon>
        <taxon>Solanoideae</taxon>
        <taxon>Datureae</taxon>
        <taxon>Datura</taxon>
    </lineage>
</organism>
<feature type="domain" description="Reverse transcriptase zinc-binding" evidence="1">
    <location>
        <begin position="36"/>
        <end position="92"/>
    </location>
</feature>
<comment type="caution">
    <text evidence="2">The sequence shown here is derived from an EMBL/GenBank/DDBJ whole genome shotgun (WGS) entry which is preliminary data.</text>
</comment>
<accession>A0ABS8S4Q6</accession>